<evidence type="ECO:0000256" key="1">
    <source>
        <dbReference type="ARBA" id="ARBA00022729"/>
    </source>
</evidence>
<dbReference type="GO" id="GO:0003993">
    <property type="term" value="F:acid phosphatase activity"/>
    <property type="evidence" value="ECO:0007669"/>
    <property type="project" value="InterPro"/>
</dbReference>
<dbReference type="AlphaFoldDB" id="A0AAU7DEV3"/>
<organism evidence="3">
    <name type="scientific">Telmatobacter sp. DSM 110680</name>
    <dbReference type="NCBI Taxonomy" id="3036704"/>
    <lineage>
        <taxon>Bacteria</taxon>
        <taxon>Pseudomonadati</taxon>
        <taxon>Acidobacteriota</taxon>
        <taxon>Terriglobia</taxon>
        <taxon>Terriglobales</taxon>
        <taxon>Acidobacteriaceae</taxon>
        <taxon>Telmatobacter</taxon>
    </lineage>
</organism>
<sequence>MSPIHMVGYGDMRFTDPAVKIGTNPRIRKYLAERVAEESPEVLLLTGDMPYIGSSDADWQVFRDETALWRKNQILQLPTMGNHEVRTDIHKGIANYLKNFPGIQNHRYYSVLMGSVEVISLDMTSASGGTSPQATWFAAQLDHLPAQVDFLFILYHTPWVVDEQSKLFTNLPSKEALTLRHLLEIHLHKMHAKVIVFNGHIHNYERFERNGVEYVTSGGGGAEPYPLLFRGSEDLYQDTAFPVYHYLTLDYRDRKLHAVMWKVKDPDAASLSVEKKDEFTLVAEPNKTGKFIP</sequence>
<dbReference type="InterPro" id="IPR029052">
    <property type="entry name" value="Metallo-depent_PP-like"/>
</dbReference>
<dbReference type="EMBL" id="CP121196">
    <property type="protein sequence ID" value="XBH16180.1"/>
    <property type="molecule type" value="Genomic_DNA"/>
</dbReference>
<dbReference type="Gene3D" id="3.60.21.10">
    <property type="match status" value="1"/>
</dbReference>
<dbReference type="InterPro" id="IPR004843">
    <property type="entry name" value="Calcineurin-like_PHP"/>
</dbReference>
<accession>A0AAU7DEV3</accession>
<dbReference type="SUPFAM" id="SSF56300">
    <property type="entry name" value="Metallo-dependent phosphatases"/>
    <property type="match status" value="1"/>
</dbReference>
<reference evidence="3" key="1">
    <citation type="submission" date="2023-03" db="EMBL/GenBank/DDBJ databases">
        <title>Edaphobacter sp.</title>
        <authorList>
            <person name="Huber K.J."/>
            <person name="Papendorf J."/>
            <person name="Pilke C."/>
            <person name="Bunk B."/>
            <person name="Sproeer C."/>
            <person name="Pester M."/>
        </authorList>
    </citation>
    <scope>NUCLEOTIDE SEQUENCE</scope>
    <source>
        <strain evidence="3">DSM 110680</strain>
    </source>
</reference>
<dbReference type="RefSeq" id="WP_348261407.1">
    <property type="nucleotide sequence ID" value="NZ_CP121196.1"/>
</dbReference>
<gene>
    <name evidence="3" type="ORF">P8935_16575</name>
</gene>
<evidence type="ECO:0000259" key="2">
    <source>
        <dbReference type="Pfam" id="PF00149"/>
    </source>
</evidence>
<keyword evidence="1" id="KW-0732">Signal</keyword>
<dbReference type="PANTHER" id="PTHR22953">
    <property type="entry name" value="ACID PHOSPHATASE RELATED"/>
    <property type="match status" value="1"/>
</dbReference>
<evidence type="ECO:0000313" key="3">
    <source>
        <dbReference type="EMBL" id="XBH16180.1"/>
    </source>
</evidence>
<proteinExistence type="predicted"/>
<dbReference type="Pfam" id="PF00149">
    <property type="entry name" value="Metallophos"/>
    <property type="match status" value="1"/>
</dbReference>
<dbReference type="InterPro" id="IPR039331">
    <property type="entry name" value="PAPs-like"/>
</dbReference>
<name>A0AAU7DEV3_9BACT</name>
<dbReference type="PANTHER" id="PTHR22953:SF153">
    <property type="entry name" value="PURPLE ACID PHOSPHATASE"/>
    <property type="match status" value="1"/>
</dbReference>
<protein>
    <submittedName>
        <fullName evidence="3">Metallophosphoesterase</fullName>
    </submittedName>
</protein>
<feature type="domain" description="Calcineurin-like phosphoesterase" evidence="2">
    <location>
        <begin position="22"/>
        <end position="204"/>
    </location>
</feature>